<dbReference type="OrthoDB" id="5855429at2759"/>
<dbReference type="GO" id="GO:0004222">
    <property type="term" value="F:metalloendopeptidase activity"/>
    <property type="evidence" value="ECO:0007669"/>
    <property type="project" value="InterPro"/>
</dbReference>
<dbReference type="InterPro" id="IPR036383">
    <property type="entry name" value="TSP1_rpt_sf"/>
</dbReference>
<keyword evidence="2" id="KW-0964">Secreted</keyword>
<dbReference type="GO" id="GO:0031012">
    <property type="term" value="C:extracellular matrix"/>
    <property type="evidence" value="ECO:0007669"/>
    <property type="project" value="TreeGrafter"/>
</dbReference>
<dbReference type="InterPro" id="IPR012314">
    <property type="entry name" value="Pept_M12B_GON-ADAMTSs"/>
</dbReference>
<feature type="disulfide bond" evidence="12">
    <location>
        <begin position="698"/>
        <end position="729"/>
    </location>
</feature>
<evidence type="ECO:0000256" key="12">
    <source>
        <dbReference type="PIRSR" id="PIRSR613273-3"/>
    </source>
</evidence>
<feature type="disulfide bond" evidence="12">
    <location>
        <begin position="680"/>
        <end position="703"/>
    </location>
</feature>
<dbReference type="InterPro" id="IPR045371">
    <property type="entry name" value="ADAMTS_CR_3"/>
</dbReference>
<dbReference type="Pfam" id="PF08685">
    <property type="entry name" value="GON"/>
    <property type="match status" value="1"/>
</dbReference>
<dbReference type="InterPro" id="IPR013273">
    <property type="entry name" value="ADAMTS/ADAMTS-like"/>
</dbReference>
<feature type="compositionally biased region" description="Polar residues" evidence="14">
    <location>
        <begin position="270"/>
        <end position="290"/>
    </location>
</feature>
<feature type="disulfide bond" evidence="12">
    <location>
        <begin position="548"/>
        <end position="556"/>
    </location>
</feature>
<feature type="disulfide bond" evidence="12">
    <location>
        <begin position="605"/>
        <end position="637"/>
    </location>
</feature>
<feature type="binding site" evidence="11">
    <location>
        <position position="450"/>
    </location>
    <ligand>
        <name>Ca(2+)</name>
        <dbReference type="ChEBI" id="CHEBI:29108"/>
        <label>1</label>
    </ligand>
</feature>
<evidence type="ECO:0000256" key="6">
    <source>
        <dbReference type="ARBA" id="ARBA00022833"/>
    </source>
</evidence>
<dbReference type="GeneID" id="117573751"/>
<evidence type="ECO:0000256" key="13">
    <source>
        <dbReference type="PROSITE-ProRule" id="PRU00276"/>
    </source>
</evidence>
<dbReference type="SMART" id="SM00209">
    <property type="entry name" value="TSP1"/>
    <property type="match status" value="6"/>
</dbReference>
<comment type="subcellular location">
    <subcellularLocation>
        <location evidence="1">Secreted</location>
    </subcellularLocation>
</comment>
<feature type="disulfide bond" evidence="12">
    <location>
        <begin position="691"/>
        <end position="709"/>
    </location>
</feature>
<keyword evidence="9" id="KW-0325">Glycoprotein</keyword>
<evidence type="ECO:0000313" key="18">
    <source>
        <dbReference type="Proteomes" id="UP000515160"/>
    </source>
</evidence>
<gene>
    <name evidence="19" type="primary">LOC117573751</name>
</gene>
<evidence type="ECO:0000256" key="15">
    <source>
        <dbReference type="SAM" id="Phobius"/>
    </source>
</evidence>
<dbReference type="InterPro" id="IPR001590">
    <property type="entry name" value="Peptidase_M12B"/>
</dbReference>
<keyword evidence="4 11" id="KW-0479">Metal-binding</keyword>
<dbReference type="CTD" id="41887"/>
<proteinExistence type="predicted"/>
<sequence length="1676" mass="189468">MSNASPGTEPTTLPAEGHQLLYRREADAEITRTTTEYTKLHDDEDDQSWGSDTPTLRAKPTRTAYEEWERAKQREKKQQTAMDATSAAADTFAGFGLDDNVLRHSYKGTPPEIYSPKKEFIYTQPLVEKQLVLKKTCEWLFYKIKYNMSTHWRQSAFVIALVTTVIFVIIGLIFGLSSPPSSSTSIRLDQINADSSGIIGPRQFINDTTVINWSDDGSDIERDDDIGVGIGVIEDIGDDNLNDTVTPIKQHNISLNYEDLLYESKRHSDSNSSNQRDATSSFSQTGTFRSKTNKIWDPHPEYKLEMFGRVLHLKLSQDSSFVPSKTFRIINILHNRTEELEADNDLGCIYSGRVEGDSQSRVGVSLCGGMTGYIKTSFGSLLIQPLVINQTNSDPILHRVWRHSLRNRRHAVSDLDMALEAFELGETTRPRLTRNKRHYPNQSNQVYTLEVLIAVDNTMLEFHKSDLTSYILTLFSIVSNIFADASIGNSIQISVVNLLSLRDNIPNSRAGNRRHGSPSDKLKHFCSFLSKKGFHYDTAMLITRNQICDNEREERCNTLGLAELGTVCKERSCSIAQDNGLPAAFTIAHELGHILNMPHDDDDRCKGHITKTGNNRTLHIMSSVMGTHMHPWSWSKCSRHYVSEFLEKMDKSCLENTPSSFLPNLNSKLPGEIYSLDHQCQLIYGNQSTQCDHNYAECKYLYCKDNDRCHTSSMPWADGTPCNNGRYWCQRGKCESRMASYTKVVNGGWGPWSPFTPCSLTCGGGVQESRRECDSPQPANNGKFCVGSRKKYRSCNTHACPAGTMDPRERQCYDMNGKNFNIPGISPHSKWIPKYGLNAHVADKCKLYCRLADDSAYFLLEEKVIDGTTCTVDSFDKCVNGICRPAGCDNELNSIAKLDRCGVCEGKNDTCATHTGSIQVADLLRQKRPPSSLFPVTTIPKGASNIFITQTGYPDQNYIVLSDDRHVALLNSDKVVTPYPKKYSYAGVTIDYNGSNSTEEQVSTTYSFKTTRDLIVELISIDLSAAKNQQTVLITYTYTLDLPRVAAEPEVEIYRWQMQAWGNCDSLCQGTMHRQAVCVSITQGVKVASQFCDGSAMPKPEYRSCNTECELTLNTTSISECSASCGELGTREKTLSCIQTIPNIPRSNIVDMSYCELKFEIVRHEQCREGCWNYTDWSTCTKTCGTGTQVREVRCYLNGMPVSDELCNRRTKEYLNDNLRTCNMEPCRFYPDVTINTRSVNHWMAGEWGECSDWCKMNRTVTCTSPYGNQCPLDKKPKNVRNCCHIKYTSEWEQCSVECGTGKKHKVQRCARVYKPEVPGAPKRRVYVDDSFCTTLKVRKPRLRKSTKICKIKCQWKSSPWTPCSKDCTEDYQSRYVRCEAFQGNMVSDHHCDVKRRPSRRRFCSECVQQQLQVLTPCDCMGYERYRIIYHDSHGRRVGNRAKENRRKCKPPPSCASGGMMAAHNNIGSSYNNAEKASRSAQSCADLKRMYGIDKDGEYTIQVRFRPVRIYCHQMRSAAPREYITVQPQENYSIYYEYKTLLLNSCPPTTRAHEYANDQNSGRTHFNKLRLNITDLRIIENDFEFSQSRGQRQSLGSAGDCYNQNTACPQGDFSISLQRTGFQLRPGTVWNTYGNRAVMQRASGFDTSSLSRRAFCGGFCGRCSIAPSSGLYVDVV</sequence>
<keyword evidence="7 19" id="KW-0482">Metalloprotease</keyword>
<dbReference type="PRINTS" id="PR01857">
    <property type="entry name" value="ADAMTSFAMILY"/>
</dbReference>
<keyword evidence="8 12" id="KW-1015">Disulfide bond</keyword>
<organism evidence="18 19">
    <name type="scientific">Drosophila albomicans</name>
    <name type="common">Fruit fly</name>
    <dbReference type="NCBI Taxonomy" id="7291"/>
    <lineage>
        <taxon>Eukaryota</taxon>
        <taxon>Metazoa</taxon>
        <taxon>Ecdysozoa</taxon>
        <taxon>Arthropoda</taxon>
        <taxon>Hexapoda</taxon>
        <taxon>Insecta</taxon>
        <taxon>Pterygota</taxon>
        <taxon>Neoptera</taxon>
        <taxon>Endopterygota</taxon>
        <taxon>Diptera</taxon>
        <taxon>Brachycera</taxon>
        <taxon>Muscomorpha</taxon>
        <taxon>Ephydroidea</taxon>
        <taxon>Drosophilidae</taxon>
        <taxon>Drosophila</taxon>
    </lineage>
</organism>
<evidence type="ECO:0000256" key="1">
    <source>
        <dbReference type="ARBA" id="ARBA00004613"/>
    </source>
</evidence>
<dbReference type="SUPFAM" id="SSF82895">
    <property type="entry name" value="TSP-1 type 1 repeat"/>
    <property type="match status" value="4"/>
</dbReference>
<feature type="region of interest" description="Disordered" evidence="14">
    <location>
        <begin position="1"/>
        <end position="61"/>
    </location>
</feature>
<evidence type="ECO:0000256" key="3">
    <source>
        <dbReference type="ARBA" id="ARBA00022670"/>
    </source>
</evidence>
<dbReference type="GO" id="GO:0030198">
    <property type="term" value="P:extracellular matrix organization"/>
    <property type="evidence" value="ECO:0007669"/>
    <property type="project" value="InterPro"/>
</dbReference>
<feature type="binding site" evidence="11 13">
    <location>
        <position position="589"/>
    </location>
    <ligand>
        <name>Zn(2+)</name>
        <dbReference type="ChEBI" id="CHEBI:29105"/>
        <note>catalytic</note>
    </ligand>
</feature>
<dbReference type="Pfam" id="PF19236">
    <property type="entry name" value="ADAMTS_CR_3"/>
    <property type="match status" value="1"/>
</dbReference>
<dbReference type="PANTHER" id="PTHR13723">
    <property type="entry name" value="ADAMTS A DISINTEGRIN AND METALLOPROTEASE WITH THROMBOSPONDIN MOTIFS PROTEASE"/>
    <property type="match status" value="1"/>
</dbReference>
<feature type="disulfide bond" evidence="12">
    <location>
        <begin position="568"/>
        <end position="653"/>
    </location>
</feature>
<dbReference type="Pfam" id="PF00090">
    <property type="entry name" value="TSP_1"/>
    <property type="match status" value="2"/>
</dbReference>
<dbReference type="Gene3D" id="3.40.390.10">
    <property type="entry name" value="Collagenase (Catalytic Domain)"/>
    <property type="match status" value="1"/>
</dbReference>
<keyword evidence="15" id="KW-0812">Transmembrane</keyword>
<evidence type="ECO:0000256" key="2">
    <source>
        <dbReference type="ARBA" id="ARBA00022525"/>
    </source>
</evidence>
<dbReference type="PANTHER" id="PTHR13723:SF278">
    <property type="entry name" value="ADAM METALLOPEPTIDASE WITH THROMBOSPONDIN TYPE 1 MOTIF A, ISOFORM B"/>
    <property type="match status" value="1"/>
</dbReference>
<feature type="disulfide bond" evidence="12">
    <location>
        <begin position="758"/>
        <end position="795"/>
    </location>
</feature>
<feature type="binding site" evidence="11 13">
    <location>
        <position position="593"/>
    </location>
    <ligand>
        <name>Zn(2+)</name>
        <dbReference type="ChEBI" id="CHEBI:29105"/>
        <note>catalytic</note>
    </ligand>
</feature>
<dbReference type="Pfam" id="PF19030">
    <property type="entry name" value="TSP1_ADAMTS"/>
    <property type="match status" value="2"/>
</dbReference>
<feature type="disulfide bond" evidence="12">
    <location>
        <begin position="722"/>
        <end position="734"/>
    </location>
</feature>
<dbReference type="PROSITE" id="PS50215">
    <property type="entry name" value="ADAM_MEPRO"/>
    <property type="match status" value="1"/>
</dbReference>
<feature type="domain" description="Peptidase M12B" evidence="16">
    <location>
        <begin position="447"/>
        <end position="658"/>
    </location>
</feature>
<accession>A0A6P8XA17</accession>
<evidence type="ECO:0000259" key="17">
    <source>
        <dbReference type="PROSITE" id="PS51046"/>
    </source>
</evidence>
<keyword evidence="15" id="KW-1133">Transmembrane helix</keyword>
<comment type="cofactor">
    <cofactor evidence="11">
        <name>Zn(2+)</name>
        <dbReference type="ChEBI" id="CHEBI:29105"/>
    </cofactor>
    <text evidence="11">Binds 1 zinc ion per subunit.</text>
</comment>
<reference evidence="19" key="1">
    <citation type="submission" date="2025-08" db="UniProtKB">
        <authorList>
            <consortium name="RefSeq"/>
        </authorList>
    </citation>
    <scope>IDENTIFICATION</scope>
    <source>
        <strain evidence="19">15112-1751.03</strain>
        <tissue evidence="19">Whole Adult</tissue>
    </source>
</reference>
<evidence type="ECO:0000256" key="7">
    <source>
        <dbReference type="ARBA" id="ARBA00023049"/>
    </source>
</evidence>
<feature type="binding site" evidence="11">
    <location>
        <position position="653"/>
    </location>
    <ligand>
        <name>Ca(2+)</name>
        <dbReference type="ChEBI" id="CHEBI:29108"/>
        <label>1</label>
    </ligand>
</feature>
<dbReference type="InterPro" id="IPR041645">
    <property type="entry name" value="ADAMTS_CR_2"/>
</dbReference>
<keyword evidence="3" id="KW-0645">Protease</keyword>
<evidence type="ECO:0000256" key="8">
    <source>
        <dbReference type="ARBA" id="ARBA00023157"/>
    </source>
</evidence>
<dbReference type="PROSITE" id="PS50092">
    <property type="entry name" value="TSP1"/>
    <property type="match status" value="4"/>
</dbReference>
<feature type="disulfide bond" evidence="12">
    <location>
        <begin position="526"/>
        <end position="573"/>
    </location>
</feature>
<dbReference type="Pfam" id="PF17771">
    <property type="entry name" value="ADAMTS_CR_2"/>
    <property type="match status" value="1"/>
</dbReference>
<feature type="region of interest" description="Disordered" evidence="14">
    <location>
        <begin position="266"/>
        <end position="294"/>
    </location>
</feature>
<dbReference type="FunFam" id="2.20.100.10:FF:000006">
    <property type="entry name" value="A disintegrin and metalloproteinase with thrombospondin motifs 1"/>
    <property type="match status" value="1"/>
</dbReference>
<keyword evidence="15" id="KW-0472">Membrane</keyword>
<comment type="caution">
    <text evidence="13">Lacks conserved residue(s) required for the propagation of feature annotation.</text>
</comment>
<keyword evidence="18" id="KW-1185">Reference proteome</keyword>
<feature type="binding site" evidence="11">
    <location>
        <position position="450"/>
    </location>
    <ligand>
        <name>Ca(2+)</name>
        <dbReference type="ChEBI" id="CHEBI:29108"/>
        <label>2</label>
    </ligand>
</feature>
<feature type="compositionally biased region" description="Polar residues" evidence="14">
    <location>
        <begin position="1"/>
        <end position="11"/>
    </location>
</feature>
<protein>
    <submittedName>
        <fullName evidence="19">A disintegrin and metalloproteinase with thrombospondin motifs 9 isoform X1</fullName>
    </submittedName>
</protein>
<dbReference type="Pfam" id="PF13688">
    <property type="entry name" value="Reprolysin_5"/>
    <property type="match status" value="1"/>
</dbReference>
<dbReference type="CDD" id="cd04273">
    <property type="entry name" value="ZnMc_ADAMTS_like"/>
    <property type="match status" value="1"/>
</dbReference>
<feature type="domain" description="GON" evidence="17">
    <location>
        <begin position="1480"/>
        <end position="1676"/>
    </location>
</feature>
<evidence type="ECO:0000256" key="5">
    <source>
        <dbReference type="ARBA" id="ARBA00022801"/>
    </source>
</evidence>
<dbReference type="Gene3D" id="3.40.1620.60">
    <property type="match status" value="1"/>
</dbReference>
<feature type="disulfide bond" evidence="12">
    <location>
        <begin position="773"/>
        <end position="785"/>
    </location>
</feature>
<dbReference type="Gene3D" id="2.20.100.10">
    <property type="entry name" value="Thrombospondin type-1 (TSP1) repeat"/>
    <property type="match status" value="2"/>
</dbReference>
<dbReference type="GO" id="GO:0005576">
    <property type="term" value="C:extracellular region"/>
    <property type="evidence" value="ECO:0007669"/>
    <property type="project" value="UniProtKB-SubCell"/>
</dbReference>
<evidence type="ECO:0000256" key="10">
    <source>
        <dbReference type="PIRSR" id="PIRSR613273-1"/>
    </source>
</evidence>
<feature type="active site" evidence="10 13">
    <location>
        <position position="590"/>
    </location>
</feature>
<feature type="disulfide bond" evidence="12">
    <location>
        <begin position="762"/>
        <end position="800"/>
    </location>
</feature>
<dbReference type="SUPFAM" id="SSF55486">
    <property type="entry name" value="Metalloproteases ('zincins'), catalytic domain"/>
    <property type="match status" value="1"/>
</dbReference>
<name>A0A6P8XA17_DROAB</name>
<dbReference type="GO" id="GO:0006508">
    <property type="term" value="P:proteolysis"/>
    <property type="evidence" value="ECO:0007669"/>
    <property type="project" value="UniProtKB-KW"/>
</dbReference>
<keyword evidence="11" id="KW-0106">Calcium</keyword>
<dbReference type="Pfam" id="PF05986">
    <property type="entry name" value="ADAMTS_spacer1"/>
    <property type="match status" value="1"/>
</dbReference>
<dbReference type="PROSITE" id="PS51046">
    <property type="entry name" value="GON"/>
    <property type="match status" value="1"/>
</dbReference>
<evidence type="ECO:0000256" key="11">
    <source>
        <dbReference type="PIRSR" id="PIRSR613273-2"/>
    </source>
</evidence>
<dbReference type="InterPro" id="IPR000884">
    <property type="entry name" value="TSP1_rpt"/>
</dbReference>
<feature type="transmembrane region" description="Helical" evidence="15">
    <location>
        <begin position="155"/>
        <end position="176"/>
    </location>
</feature>
<dbReference type="InterPro" id="IPR050439">
    <property type="entry name" value="ADAMTS_ADAMTS-like"/>
</dbReference>
<dbReference type="InterPro" id="IPR010294">
    <property type="entry name" value="ADAMTS_spacer1"/>
</dbReference>
<dbReference type="Gene3D" id="2.60.120.830">
    <property type="match status" value="1"/>
</dbReference>
<evidence type="ECO:0000256" key="9">
    <source>
        <dbReference type="ARBA" id="ARBA00023180"/>
    </source>
</evidence>
<dbReference type="InterPro" id="IPR024079">
    <property type="entry name" value="MetalloPept_cat_dom_sf"/>
</dbReference>
<dbReference type="Proteomes" id="UP000515160">
    <property type="component" value="Chromosome 2R"/>
</dbReference>
<evidence type="ECO:0000256" key="14">
    <source>
        <dbReference type="SAM" id="MobiDB-lite"/>
    </source>
</evidence>
<keyword evidence="6 11" id="KW-0862">Zinc</keyword>
<evidence type="ECO:0000256" key="4">
    <source>
        <dbReference type="ARBA" id="ARBA00022723"/>
    </source>
</evidence>
<dbReference type="RefSeq" id="XP_034113021.1">
    <property type="nucleotide sequence ID" value="XM_034257130.2"/>
</dbReference>
<evidence type="ECO:0000259" key="16">
    <source>
        <dbReference type="PROSITE" id="PS50215"/>
    </source>
</evidence>
<feature type="binding site" evidence="11 13">
    <location>
        <position position="599"/>
    </location>
    <ligand>
        <name>Zn(2+)</name>
        <dbReference type="ChEBI" id="CHEBI:29105"/>
        <note>catalytic</note>
    </ligand>
</feature>
<feature type="binding site" evidence="11">
    <location>
        <position position="537"/>
    </location>
    <ligand>
        <name>Ca(2+)</name>
        <dbReference type="ChEBI" id="CHEBI:29108"/>
        <label>1</label>
    </ligand>
</feature>
<dbReference type="GO" id="GO:0008270">
    <property type="term" value="F:zinc ion binding"/>
    <property type="evidence" value="ECO:0007669"/>
    <property type="project" value="InterPro"/>
</dbReference>
<evidence type="ECO:0000313" key="19">
    <source>
        <dbReference type="RefSeq" id="XP_034113021.1"/>
    </source>
</evidence>
<keyword evidence="5" id="KW-0378">Hydrolase</keyword>